<dbReference type="Pfam" id="PF20700">
    <property type="entry name" value="Mutator"/>
    <property type="match status" value="1"/>
</dbReference>
<feature type="domain" description="YqaJ viral recombinase" evidence="1">
    <location>
        <begin position="140"/>
        <end position="189"/>
    </location>
</feature>
<proteinExistence type="predicted"/>
<sequence>MDVNDAAVLSCITTGVGESQLLEQHAALDLPSLTSYIYRKSHLKVSAAIRKSAWSSMKEAGKEEARLARDLGEVTEDGIPMITVIADGAWRNTSDPIEKKIESLKSDLINSPSHIFGEHKSQPLGYFCDKDKPDEDDKVQEVTGLDVQTCGLFLHKDYPYLTASPDGLVADNGLLEVKCPASAAKLSIVEAIQEKKLNSCL</sequence>
<dbReference type="EMBL" id="VVIM01000001">
    <property type="protein sequence ID" value="KAB0805697.1"/>
    <property type="molecule type" value="Genomic_DNA"/>
</dbReference>
<feature type="domain" description="Mutator-like transposase" evidence="2">
    <location>
        <begin position="2"/>
        <end position="94"/>
    </location>
</feature>
<dbReference type="Proteomes" id="UP000327044">
    <property type="component" value="Unassembled WGS sequence"/>
</dbReference>
<dbReference type="InterPro" id="IPR051703">
    <property type="entry name" value="NF-kappa-B_Signaling_Reg"/>
</dbReference>
<dbReference type="InterPro" id="IPR049012">
    <property type="entry name" value="Mutator_transp_dom"/>
</dbReference>
<gene>
    <name evidence="3" type="ORF">PPYR_02667</name>
</gene>
<dbReference type="SUPFAM" id="SSF52980">
    <property type="entry name" value="Restriction endonuclease-like"/>
    <property type="match status" value="1"/>
</dbReference>
<dbReference type="AlphaFoldDB" id="A0A5N4B7W2"/>
<dbReference type="InterPro" id="IPR011604">
    <property type="entry name" value="PDDEXK-like_dom_sf"/>
</dbReference>
<evidence type="ECO:0000313" key="3">
    <source>
        <dbReference type="EMBL" id="KAB0805697.1"/>
    </source>
</evidence>
<organism evidence="3 4">
    <name type="scientific">Photinus pyralis</name>
    <name type="common">Common eastern firefly</name>
    <name type="synonym">Lampyris pyralis</name>
    <dbReference type="NCBI Taxonomy" id="7054"/>
    <lineage>
        <taxon>Eukaryota</taxon>
        <taxon>Metazoa</taxon>
        <taxon>Ecdysozoa</taxon>
        <taxon>Arthropoda</taxon>
        <taxon>Hexapoda</taxon>
        <taxon>Insecta</taxon>
        <taxon>Pterygota</taxon>
        <taxon>Neoptera</taxon>
        <taxon>Endopterygota</taxon>
        <taxon>Coleoptera</taxon>
        <taxon>Polyphaga</taxon>
        <taxon>Elateriformia</taxon>
        <taxon>Elateroidea</taxon>
        <taxon>Lampyridae</taxon>
        <taxon>Lampyrinae</taxon>
        <taxon>Photinus</taxon>
    </lineage>
</organism>
<dbReference type="GO" id="GO:0006281">
    <property type="term" value="P:DNA repair"/>
    <property type="evidence" value="ECO:0007669"/>
    <property type="project" value="UniProtKB-ARBA"/>
</dbReference>
<name>A0A5N4B7W2_PHOPY</name>
<dbReference type="InterPro" id="IPR019080">
    <property type="entry name" value="YqaJ_viral_recombinase"/>
</dbReference>
<protein>
    <submittedName>
        <fullName evidence="3">Uncharacterized protein</fullName>
    </submittedName>
</protein>
<dbReference type="Pfam" id="PF09588">
    <property type="entry name" value="YqaJ"/>
    <property type="match status" value="1"/>
</dbReference>
<dbReference type="InParanoid" id="A0A5N4B7W2"/>
<dbReference type="PANTHER" id="PTHR46609:SF8">
    <property type="entry name" value="YQAJ VIRAL RECOMBINASE DOMAIN-CONTAINING PROTEIN"/>
    <property type="match status" value="1"/>
</dbReference>
<evidence type="ECO:0000313" key="4">
    <source>
        <dbReference type="Proteomes" id="UP000327044"/>
    </source>
</evidence>
<evidence type="ECO:0000259" key="1">
    <source>
        <dbReference type="Pfam" id="PF09588"/>
    </source>
</evidence>
<dbReference type="InterPro" id="IPR011335">
    <property type="entry name" value="Restrct_endonuc-II-like"/>
</dbReference>
<evidence type="ECO:0000259" key="2">
    <source>
        <dbReference type="Pfam" id="PF20700"/>
    </source>
</evidence>
<dbReference type="PANTHER" id="PTHR46609">
    <property type="entry name" value="EXONUCLEASE, PHAGE-TYPE/RECB, C-TERMINAL DOMAIN-CONTAINING PROTEIN"/>
    <property type="match status" value="1"/>
</dbReference>
<reference evidence="3 4" key="1">
    <citation type="journal article" date="2018" name="Elife">
        <title>Firefly genomes illuminate parallel origins of bioluminescence in beetles.</title>
        <authorList>
            <person name="Fallon T.R."/>
            <person name="Lower S.E."/>
            <person name="Chang C.H."/>
            <person name="Bessho-Uehara M."/>
            <person name="Martin G.J."/>
            <person name="Bewick A.J."/>
            <person name="Behringer M."/>
            <person name="Debat H.J."/>
            <person name="Wong I."/>
            <person name="Day J.C."/>
            <person name="Suvorov A."/>
            <person name="Silva C.J."/>
            <person name="Stanger-Hall K.F."/>
            <person name="Hall D.W."/>
            <person name="Schmitz R.J."/>
            <person name="Nelson D.R."/>
            <person name="Lewis S.M."/>
            <person name="Shigenobu S."/>
            <person name="Bybee S.M."/>
            <person name="Larracuente A.M."/>
            <person name="Oba Y."/>
            <person name="Weng J.K."/>
        </authorList>
    </citation>
    <scope>NUCLEOTIDE SEQUENCE [LARGE SCALE GENOMIC DNA]</scope>
    <source>
        <strain evidence="3">1611_PpyrPB1</strain>
        <tissue evidence="3">Whole body</tissue>
    </source>
</reference>
<dbReference type="Gene3D" id="3.90.320.10">
    <property type="match status" value="1"/>
</dbReference>
<keyword evidence="4" id="KW-1185">Reference proteome</keyword>
<comment type="caution">
    <text evidence="3">The sequence shown here is derived from an EMBL/GenBank/DDBJ whole genome shotgun (WGS) entry which is preliminary data.</text>
</comment>
<accession>A0A5N4B7W2</accession>